<reference evidence="1 2" key="1">
    <citation type="submission" date="2021-04" db="EMBL/GenBank/DDBJ databases">
        <authorList>
            <person name="Pira H."/>
            <person name="Risdian C."/>
            <person name="Wink J."/>
        </authorList>
    </citation>
    <scope>NUCLEOTIDE SEQUENCE [LARGE SCALE GENOMIC DNA]</scope>
    <source>
        <strain evidence="1 2">WHA3</strain>
    </source>
</reference>
<accession>A0ABS6SGH8</accession>
<organism evidence="1 2">
    <name type="scientific">Pacificimonas pallii</name>
    <dbReference type="NCBI Taxonomy" id="2827236"/>
    <lineage>
        <taxon>Bacteria</taxon>
        <taxon>Pseudomonadati</taxon>
        <taxon>Pseudomonadota</taxon>
        <taxon>Alphaproteobacteria</taxon>
        <taxon>Sphingomonadales</taxon>
        <taxon>Sphingosinicellaceae</taxon>
        <taxon>Pacificimonas</taxon>
    </lineage>
</organism>
<evidence type="ECO:0000313" key="1">
    <source>
        <dbReference type="EMBL" id="MBV7257517.1"/>
    </source>
</evidence>
<name>A0ABS6SGH8_9SPHN</name>
<gene>
    <name evidence="1" type="ORF">KCG44_12050</name>
</gene>
<proteinExistence type="predicted"/>
<evidence type="ECO:0000313" key="2">
    <source>
        <dbReference type="Proteomes" id="UP000722336"/>
    </source>
</evidence>
<dbReference type="EMBL" id="JAGSPA010000004">
    <property type="protein sequence ID" value="MBV7257517.1"/>
    <property type="molecule type" value="Genomic_DNA"/>
</dbReference>
<sequence length="105" mass="11325">METQDDLSGFGQADDGSVPEAVTQSIVRAGVRMKRRVRTKSKQAVEVVLEDGTNLTGHIFVGVGERVLDCLNDTRSFFPFLAEDGAMLLLSKRTVAVCRPLDGAG</sequence>
<dbReference type="Proteomes" id="UP000722336">
    <property type="component" value="Unassembled WGS sequence"/>
</dbReference>
<dbReference type="RefSeq" id="WP_218446366.1">
    <property type="nucleotide sequence ID" value="NZ_JAGSPA010000004.1"/>
</dbReference>
<comment type="caution">
    <text evidence="1">The sequence shown here is derived from an EMBL/GenBank/DDBJ whole genome shotgun (WGS) entry which is preliminary data.</text>
</comment>
<keyword evidence="2" id="KW-1185">Reference proteome</keyword>
<protein>
    <submittedName>
        <fullName evidence="1">Uncharacterized protein</fullName>
    </submittedName>
</protein>